<gene>
    <name evidence="2" type="ORF">DFR40_2515</name>
</gene>
<dbReference type="AlphaFoldDB" id="A0A495VQS2"/>
<reference evidence="2 3" key="1">
    <citation type="submission" date="2018-10" db="EMBL/GenBank/DDBJ databases">
        <title>Genomic Encyclopedia of Type Strains, Phase IV (KMG-IV): sequencing the most valuable type-strain genomes for metagenomic binning, comparative biology and taxonomic classification.</title>
        <authorList>
            <person name="Goeker M."/>
        </authorList>
    </citation>
    <scope>NUCLEOTIDE SEQUENCE [LARGE SCALE GENOMIC DNA]</scope>
    <source>
        <strain evidence="2 3">DSM 23841</strain>
    </source>
</reference>
<dbReference type="PANTHER" id="PTHR38598:SF1">
    <property type="entry name" value="INNER MEMBRANE PROTEIN YJCH"/>
    <property type="match status" value="1"/>
</dbReference>
<name>A0A495VQS2_9RHOO</name>
<dbReference type="RefSeq" id="WP_173580934.1">
    <property type="nucleotide sequence ID" value="NZ_JAANMQ010000008.1"/>
</dbReference>
<dbReference type="PANTHER" id="PTHR38598">
    <property type="entry name" value="INNER MEMBRANE PROTEIN YJCH"/>
    <property type="match status" value="1"/>
</dbReference>
<accession>A0A495VQS2</accession>
<dbReference type="GO" id="GO:0005886">
    <property type="term" value="C:plasma membrane"/>
    <property type="evidence" value="ECO:0007669"/>
    <property type="project" value="TreeGrafter"/>
</dbReference>
<keyword evidence="1" id="KW-0812">Transmembrane</keyword>
<dbReference type="Proteomes" id="UP000270626">
    <property type="component" value="Unassembled WGS sequence"/>
</dbReference>
<dbReference type="InterPro" id="IPR052959">
    <property type="entry name" value="Inner_membrane_assoc"/>
</dbReference>
<feature type="transmembrane region" description="Helical" evidence="1">
    <location>
        <begin position="25"/>
        <end position="49"/>
    </location>
</feature>
<proteinExistence type="predicted"/>
<keyword evidence="1" id="KW-0472">Membrane</keyword>
<evidence type="ECO:0000256" key="1">
    <source>
        <dbReference type="SAM" id="Phobius"/>
    </source>
</evidence>
<dbReference type="EMBL" id="RBXP01000016">
    <property type="protein sequence ID" value="RKT51300.1"/>
    <property type="molecule type" value="Genomic_DNA"/>
</dbReference>
<evidence type="ECO:0000313" key="2">
    <source>
        <dbReference type="EMBL" id="RKT51300.1"/>
    </source>
</evidence>
<evidence type="ECO:0000313" key="3">
    <source>
        <dbReference type="Proteomes" id="UP000270626"/>
    </source>
</evidence>
<dbReference type="InterPro" id="IPR007436">
    <property type="entry name" value="DUF485"/>
</dbReference>
<sequence>MSSAMYERMRVNPKFQELVARRGRFAWTLAAIVLIMFYGFVMVVAFAPQSLGQPIAEGSRWTVGVVVELFMFIFFWVLTAVYVRRANTEFDALSQEVVREAWKENK</sequence>
<comment type="caution">
    <text evidence="2">The sequence shown here is derived from an EMBL/GenBank/DDBJ whole genome shotgun (WGS) entry which is preliminary data.</text>
</comment>
<keyword evidence="1" id="KW-1133">Transmembrane helix</keyword>
<dbReference type="Pfam" id="PF04341">
    <property type="entry name" value="DUF485"/>
    <property type="match status" value="1"/>
</dbReference>
<keyword evidence="3" id="KW-1185">Reference proteome</keyword>
<protein>
    <submittedName>
        <fullName evidence="2">Uncharacterized membrane protein (DUF485 family)</fullName>
    </submittedName>
</protein>
<feature type="transmembrane region" description="Helical" evidence="1">
    <location>
        <begin position="61"/>
        <end position="83"/>
    </location>
</feature>
<organism evidence="2 3">
    <name type="scientific">Azonexus fungiphilus</name>
    <dbReference type="NCBI Taxonomy" id="146940"/>
    <lineage>
        <taxon>Bacteria</taxon>
        <taxon>Pseudomonadati</taxon>
        <taxon>Pseudomonadota</taxon>
        <taxon>Betaproteobacteria</taxon>
        <taxon>Rhodocyclales</taxon>
        <taxon>Azonexaceae</taxon>
        <taxon>Azonexus</taxon>
    </lineage>
</organism>